<evidence type="ECO:0000313" key="2">
    <source>
        <dbReference type="EMBL" id="ASW20721.1"/>
    </source>
</evidence>
<keyword evidence="1" id="KW-0812">Transmembrane</keyword>
<keyword evidence="1" id="KW-0472">Membrane</keyword>
<evidence type="ECO:0000256" key="1">
    <source>
        <dbReference type="SAM" id="Phobius"/>
    </source>
</evidence>
<reference evidence="2" key="1">
    <citation type="submission" date="2017-04" db="EMBL/GenBank/DDBJ databases">
        <authorList>
            <person name="Afonso C.L."/>
            <person name="Miller P.J."/>
            <person name="Scott M.A."/>
            <person name="Spackman E."/>
            <person name="Goraichik I."/>
            <person name="Dimitrov K.M."/>
            <person name="Suarez D.L."/>
            <person name="Swayne D.E."/>
        </authorList>
    </citation>
    <scope>NUCLEOTIDE SEQUENCE</scope>
</reference>
<name>A0A343J7R2_9ACAR</name>
<protein>
    <submittedName>
        <fullName evidence="2">NADH dehydrogenase subunit 6</fullName>
    </submittedName>
</protein>
<feature type="transmembrane region" description="Helical" evidence="1">
    <location>
        <begin position="79"/>
        <end position="96"/>
    </location>
</feature>
<dbReference type="GeneID" id="34569560"/>
<organism evidence="2">
    <name type="scientific">Rhipicephalus turanicus</name>
    <dbReference type="NCBI Taxonomy" id="34633"/>
    <lineage>
        <taxon>Eukaryota</taxon>
        <taxon>Metazoa</taxon>
        <taxon>Ecdysozoa</taxon>
        <taxon>Arthropoda</taxon>
        <taxon>Chelicerata</taxon>
        <taxon>Arachnida</taxon>
        <taxon>Acari</taxon>
        <taxon>Parasitiformes</taxon>
        <taxon>Ixodida</taxon>
        <taxon>Ixodoidea</taxon>
        <taxon>Ixodidae</taxon>
        <taxon>Rhipicephalinae</taxon>
        <taxon>Rhipicephalus</taxon>
        <taxon>Rhipicephalus</taxon>
    </lineage>
</organism>
<geneLocation type="mitochondrion" evidence="2"/>
<feature type="transmembrane region" description="Helical" evidence="1">
    <location>
        <begin position="116"/>
        <end position="134"/>
    </location>
</feature>
<dbReference type="AlphaFoldDB" id="A0A343J7R2"/>
<keyword evidence="2" id="KW-0496">Mitochondrion</keyword>
<dbReference type="CTD" id="4541"/>
<dbReference type="RefSeq" id="YP_009429111.1">
    <property type="nucleotide sequence ID" value="NC_035946.1"/>
</dbReference>
<sequence length="149" mass="17466">MLFSEIKLLIFMSIICLSSSHPIMMLSSLILLTLFLSLMFYFIYQFSFVSMMMILIILGGMLIIFMYMISLCPNKKMSFYKKLSVTFTLMLILIPYNTFMTKLETININKVYSMNFVNIIILMLIFLIVMLIIISKNLSWINAPIKKFN</sequence>
<gene>
    <name evidence="2" type="primary">ND6</name>
</gene>
<feature type="transmembrane region" description="Helical" evidence="1">
    <location>
        <begin position="48"/>
        <end position="67"/>
    </location>
</feature>
<accession>A0A343J7R2</accession>
<proteinExistence type="predicted"/>
<feature type="transmembrane region" description="Helical" evidence="1">
    <location>
        <begin position="21"/>
        <end position="42"/>
    </location>
</feature>
<keyword evidence="1" id="KW-1133">Transmembrane helix</keyword>
<dbReference type="EMBL" id="KY996841">
    <property type="protein sequence ID" value="ASW20721.1"/>
    <property type="molecule type" value="Genomic_DNA"/>
</dbReference>